<reference evidence="9 10" key="1">
    <citation type="submission" date="2020-02" db="EMBL/GenBank/DDBJ databases">
        <title>Pelistega sp. NLN82 were isolated from wild rodents of the Hainan Island.</title>
        <authorList>
            <person name="Niu N."/>
            <person name="Zhou J."/>
        </authorList>
    </citation>
    <scope>NUCLEOTIDE SEQUENCE [LARGE SCALE GENOMIC DNA]</scope>
    <source>
        <strain evidence="9 10">NLN82</strain>
    </source>
</reference>
<keyword evidence="10" id="KW-1185">Reference proteome</keyword>
<dbReference type="Gene3D" id="1.10.287.470">
    <property type="entry name" value="Helix hairpin bin"/>
    <property type="match status" value="1"/>
</dbReference>
<dbReference type="RefSeq" id="WP_159990524.1">
    <property type="nucleotide sequence ID" value="NZ_JAAGYR010000003.1"/>
</dbReference>
<dbReference type="PANTHER" id="PTHR30158:SF3">
    <property type="entry name" value="MULTIDRUG EFFLUX PUMP SUBUNIT ACRA-RELATED"/>
    <property type="match status" value="1"/>
</dbReference>
<dbReference type="InterPro" id="IPR058624">
    <property type="entry name" value="MdtA-like_HH"/>
</dbReference>
<feature type="domain" description="Multidrug resistance protein MdtA-like beta-barrel" evidence="7">
    <location>
        <begin position="212"/>
        <end position="300"/>
    </location>
</feature>
<comment type="subcellular location">
    <subcellularLocation>
        <location evidence="1">Cell envelope</location>
    </subcellularLocation>
</comment>
<dbReference type="NCBIfam" id="TIGR01730">
    <property type="entry name" value="RND_mfp"/>
    <property type="match status" value="1"/>
</dbReference>
<comment type="similarity">
    <text evidence="2">Belongs to the membrane fusion protein (MFP) (TC 8.A.1) family.</text>
</comment>
<dbReference type="InterPro" id="IPR006143">
    <property type="entry name" value="RND_pump_MFP"/>
</dbReference>
<dbReference type="InterPro" id="IPR058625">
    <property type="entry name" value="MdtA-like_BSH"/>
</dbReference>
<dbReference type="GO" id="GO:0030313">
    <property type="term" value="C:cell envelope"/>
    <property type="evidence" value="ECO:0007669"/>
    <property type="project" value="UniProtKB-SubCell"/>
</dbReference>
<organism evidence="9 10">
    <name type="scientific">Pelistega ratti</name>
    <dbReference type="NCBI Taxonomy" id="2652177"/>
    <lineage>
        <taxon>Bacteria</taxon>
        <taxon>Pseudomonadati</taxon>
        <taxon>Pseudomonadota</taxon>
        <taxon>Betaproteobacteria</taxon>
        <taxon>Burkholderiales</taxon>
        <taxon>Alcaligenaceae</taxon>
        <taxon>Pelistega</taxon>
    </lineage>
</organism>
<feature type="signal peptide" evidence="4">
    <location>
        <begin position="1"/>
        <end position="33"/>
    </location>
</feature>
<evidence type="ECO:0000256" key="4">
    <source>
        <dbReference type="SAM" id="SignalP"/>
    </source>
</evidence>
<feature type="compositionally biased region" description="Polar residues" evidence="3">
    <location>
        <begin position="385"/>
        <end position="409"/>
    </location>
</feature>
<gene>
    <name evidence="9" type="ORF">F9B74_02040</name>
</gene>
<evidence type="ECO:0000256" key="1">
    <source>
        <dbReference type="ARBA" id="ARBA00004196"/>
    </source>
</evidence>
<dbReference type="GO" id="GO:0046677">
    <property type="term" value="P:response to antibiotic"/>
    <property type="evidence" value="ECO:0007669"/>
    <property type="project" value="TreeGrafter"/>
</dbReference>
<comment type="caution">
    <text evidence="9">The sequence shown here is derived from an EMBL/GenBank/DDBJ whole genome shotgun (WGS) entry which is preliminary data.</text>
</comment>
<feature type="domain" description="Multidrug resistance protein MdtA-like C-terminal permuted SH3" evidence="8">
    <location>
        <begin position="305"/>
        <end position="364"/>
    </location>
</feature>
<feature type="region of interest" description="Disordered" evidence="3">
    <location>
        <begin position="378"/>
        <end position="409"/>
    </location>
</feature>
<dbReference type="Pfam" id="PF25967">
    <property type="entry name" value="RND-MFP_C"/>
    <property type="match status" value="1"/>
</dbReference>
<dbReference type="PROSITE" id="PS51257">
    <property type="entry name" value="PROKAR_LIPOPROTEIN"/>
    <property type="match status" value="1"/>
</dbReference>
<evidence type="ECO:0000259" key="7">
    <source>
        <dbReference type="Pfam" id="PF25944"/>
    </source>
</evidence>
<evidence type="ECO:0000259" key="5">
    <source>
        <dbReference type="Pfam" id="PF25876"/>
    </source>
</evidence>
<feature type="chain" id="PRO_5026706024" evidence="4">
    <location>
        <begin position="34"/>
        <end position="409"/>
    </location>
</feature>
<feature type="domain" description="Multidrug resistance protein MdtA-like alpha-helical hairpin" evidence="5">
    <location>
        <begin position="106"/>
        <end position="174"/>
    </location>
</feature>
<dbReference type="Proteomes" id="UP000477651">
    <property type="component" value="Unassembled WGS sequence"/>
</dbReference>
<dbReference type="Pfam" id="PF25917">
    <property type="entry name" value="BSH_RND"/>
    <property type="match status" value="1"/>
</dbReference>
<dbReference type="AlphaFoldDB" id="A0A6L9Y566"/>
<dbReference type="Gene3D" id="2.40.50.100">
    <property type="match status" value="1"/>
</dbReference>
<dbReference type="GO" id="GO:0005886">
    <property type="term" value="C:plasma membrane"/>
    <property type="evidence" value="ECO:0007669"/>
    <property type="project" value="TreeGrafter"/>
</dbReference>
<dbReference type="Pfam" id="PF25876">
    <property type="entry name" value="HH_MFP_RND"/>
    <property type="match status" value="1"/>
</dbReference>
<evidence type="ECO:0000256" key="2">
    <source>
        <dbReference type="ARBA" id="ARBA00009477"/>
    </source>
</evidence>
<accession>A0A6L9Y566</accession>
<name>A0A6L9Y566_9BURK</name>
<dbReference type="InterPro" id="IPR058626">
    <property type="entry name" value="MdtA-like_b-barrel"/>
</dbReference>
<dbReference type="Gene3D" id="2.40.30.170">
    <property type="match status" value="1"/>
</dbReference>
<protein>
    <submittedName>
        <fullName evidence="9">Efflux RND transporter periplasmic adaptor subunit</fullName>
    </submittedName>
</protein>
<dbReference type="EMBL" id="JAAGYR010000003">
    <property type="protein sequence ID" value="NEN75107.1"/>
    <property type="molecule type" value="Genomic_DNA"/>
</dbReference>
<dbReference type="Pfam" id="PF25944">
    <property type="entry name" value="Beta-barrel_RND"/>
    <property type="match status" value="1"/>
</dbReference>
<dbReference type="PANTHER" id="PTHR30158">
    <property type="entry name" value="ACRA/E-RELATED COMPONENT OF DRUG EFFLUX TRANSPORTER"/>
    <property type="match status" value="1"/>
</dbReference>
<dbReference type="Gene3D" id="2.40.420.20">
    <property type="match status" value="1"/>
</dbReference>
<evidence type="ECO:0000259" key="6">
    <source>
        <dbReference type="Pfam" id="PF25917"/>
    </source>
</evidence>
<proteinExistence type="inferred from homology"/>
<dbReference type="InterPro" id="IPR058627">
    <property type="entry name" value="MdtA-like_C"/>
</dbReference>
<feature type="domain" description="Multidrug resistance protein MdtA-like barrel-sandwich hybrid" evidence="6">
    <location>
        <begin position="66"/>
        <end position="204"/>
    </location>
</feature>
<keyword evidence="4" id="KW-0732">Signal</keyword>
<sequence>MMKIMNFNKKILVSALLPLFLLSACGESSNQQAQRPPMNVSTITLESQPVTIFTTLPGRINAIKDAVVIARVTGNIQSIQFEQGSRVKAGQALFKIDPAVYQANVNAAQASLSQATANASSAAALANRYRTLIKENAVSRQEYDQAIASAKQTAAAVEAAKAALDAAQIDLSYTDVISPIDGIVGAALVTEGALVSATSGTQLAKVQQINEVYVDFTQSTTEMMQLRKAFLNGELERVDNNTAAVRLILEDGSTYNETGKLLFSGVSVDETTGKVNLRATFPNSDELLLPGMFVRVRLERGINNNAVLVPNQALQRKADGSSFVYTVEEGKVALRPVTVGEVVDNKTIVTSGLKSGDQLIVEGFTKIGPGAPINALPWAKDPNVAAQSAAGQQKENASDQQEPANPSAE</sequence>
<evidence type="ECO:0000313" key="10">
    <source>
        <dbReference type="Proteomes" id="UP000477651"/>
    </source>
</evidence>
<dbReference type="FunFam" id="2.40.420.20:FF:000001">
    <property type="entry name" value="Efflux RND transporter periplasmic adaptor subunit"/>
    <property type="match status" value="1"/>
</dbReference>
<evidence type="ECO:0000256" key="3">
    <source>
        <dbReference type="SAM" id="MobiDB-lite"/>
    </source>
</evidence>
<dbReference type="SUPFAM" id="SSF111369">
    <property type="entry name" value="HlyD-like secretion proteins"/>
    <property type="match status" value="1"/>
</dbReference>
<evidence type="ECO:0000313" key="9">
    <source>
        <dbReference type="EMBL" id="NEN75107.1"/>
    </source>
</evidence>
<evidence type="ECO:0000259" key="8">
    <source>
        <dbReference type="Pfam" id="PF25967"/>
    </source>
</evidence>
<dbReference type="GO" id="GO:0022857">
    <property type="term" value="F:transmembrane transporter activity"/>
    <property type="evidence" value="ECO:0007669"/>
    <property type="project" value="InterPro"/>
</dbReference>